<dbReference type="RefSeq" id="WP_155461760.1">
    <property type="nucleotide sequence ID" value="NZ_WNKY01000001.1"/>
</dbReference>
<dbReference type="OrthoDB" id="8527261at2"/>
<evidence type="ECO:0000313" key="2">
    <source>
        <dbReference type="EMBL" id="MTV36426.1"/>
    </source>
</evidence>
<evidence type="ECO:0000313" key="3">
    <source>
        <dbReference type="Proteomes" id="UP000475582"/>
    </source>
</evidence>
<dbReference type="Pfam" id="PF00550">
    <property type="entry name" value="PP-binding"/>
    <property type="match status" value="1"/>
</dbReference>
<dbReference type="EMBL" id="WNKY01000001">
    <property type="protein sequence ID" value="MTV36426.1"/>
    <property type="molecule type" value="Genomic_DNA"/>
</dbReference>
<evidence type="ECO:0000259" key="1">
    <source>
        <dbReference type="PROSITE" id="PS50075"/>
    </source>
</evidence>
<dbReference type="AlphaFoldDB" id="A0A6L6PBH6"/>
<keyword evidence="3" id="KW-1185">Reference proteome</keyword>
<dbReference type="InterPro" id="IPR009081">
    <property type="entry name" value="PP-bd_ACP"/>
</dbReference>
<dbReference type="Proteomes" id="UP000475582">
    <property type="component" value="Unassembled WGS sequence"/>
</dbReference>
<dbReference type="PROSITE" id="PS50075">
    <property type="entry name" value="CARRIER"/>
    <property type="match status" value="1"/>
</dbReference>
<gene>
    <name evidence="2" type="ORF">GM676_02365</name>
</gene>
<reference evidence="2 3" key="1">
    <citation type="submission" date="2019-11" db="EMBL/GenBank/DDBJ databases">
        <title>Type strains purchased from KCTC, JCM and DSMZ.</title>
        <authorList>
            <person name="Lu H."/>
        </authorList>
    </citation>
    <scope>NUCLEOTIDE SEQUENCE [LARGE SCALE GENOMIC DNA]</scope>
    <source>
        <strain evidence="2 3">KCTC 22382</strain>
    </source>
</reference>
<dbReference type="SUPFAM" id="SSF47336">
    <property type="entry name" value="ACP-like"/>
    <property type="match status" value="1"/>
</dbReference>
<dbReference type="InterPro" id="IPR036736">
    <property type="entry name" value="ACP-like_sf"/>
</dbReference>
<organism evidence="2 3">
    <name type="scientific">Duganella radicis</name>
    <dbReference type="NCBI Taxonomy" id="551988"/>
    <lineage>
        <taxon>Bacteria</taxon>
        <taxon>Pseudomonadati</taxon>
        <taxon>Pseudomonadota</taxon>
        <taxon>Betaproteobacteria</taxon>
        <taxon>Burkholderiales</taxon>
        <taxon>Oxalobacteraceae</taxon>
        <taxon>Telluria group</taxon>
        <taxon>Duganella</taxon>
    </lineage>
</organism>
<protein>
    <submittedName>
        <fullName evidence="2">Acyl carrier protein</fullName>
    </submittedName>
</protein>
<feature type="domain" description="Carrier" evidence="1">
    <location>
        <begin position="1"/>
        <end position="79"/>
    </location>
</feature>
<name>A0A6L6PBH6_9BURK</name>
<sequence length="80" mass="8665">MPLIQQVCQILRTTLGLGQQPLNEHTPLLGAMPELDSMAVASLIIALEQHYGFEVRDDEISARHFATVGSLASFVASKMG</sequence>
<dbReference type="Gene3D" id="1.10.1200.10">
    <property type="entry name" value="ACP-like"/>
    <property type="match status" value="1"/>
</dbReference>
<comment type="caution">
    <text evidence="2">The sequence shown here is derived from an EMBL/GenBank/DDBJ whole genome shotgun (WGS) entry which is preliminary data.</text>
</comment>
<proteinExistence type="predicted"/>
<accession>A0A6L6PBH6</accession>